<sequence length="215" mass="25878">MPKQKNQPTPFYKKNKDRHSKNRKVWRIKRAKEHQENLRRQSEQATTIPSVVSPSDNNINNEPIEPPYQPVDDPPTYSRANVGRVVLSQFTEFRCLRGHLHIDQEDLDGCYKKFIKKYGNDVDKFMDIYSCNRLEAEDFILNWTRHRIINAITIYQNYPNLRYLNRHPMMLRINRVNFDDNREVEKLEELVKKYEVNGIVQRCVFDCFCDYEEFD</sequence>
<dbReference type="VEuPathDB" id="FungiDB:RhiirFUN_010052"/>
<feature type="compositionally biased region" description="Basic and acidic residues" evidence="1">
    <location>
        <begin position="33"/>
        <end position="42"/>
    </location>
</feature>
<feature type="compositionally biased region" description="Polar residues" evidence="1">
    <location>
        <begin position="43"/>
        <end position="56"/>
    </location>
</feature>
<feature type="region of interest" description="Disordered" evidence="1">
    <location>
        <begin position="1"/>
        <end position="58"/>
    </location>
</feature>
<name>A0A2N1MIS4_9GLOM</name>
<dbReference type="VEuPathDB" id="FungiDB:FUN_001302"/>
<reference evidence="2 3" key="2">
    <citation type="submission" date="2017-10" db="EMBL/GenBank/DDBJ databases">
        <title>Extensive intraspecific genome diversity in a model arbuscular mycorrhizal fungus.</title>
        <authorList>
            <person name="Chen E.C.H."/>
            <person name="Morin E."/>
            <person name="Baudet D."/>
            <person name="Noel J."/>
            <person name="Ndikumana S."/>
            <person name="Charron P."/>
            <person name="St-Onge C."/>
            <person name="Giorgi J."/>
            <person name="Grigoriev I.V."/>
            <person name="Roux C."/>
            <person name="Martin F.M."/>
            <person name="Corradi N."/>
        </authorList>
    </citation>
    <scope>NUCLEOTIDE SEQUENCE [LARGE SCALE GENOMIC DNA]</scope>
    <source>
        <strain evidence="2 3">C2</strain>
    </source>
</reference>
<evidence type="ECO:0000313" key="3">
    <source>
        <dbReference type="Proteomes" id="UP000233469"/>
    </source>
</evidence>
<evidence type="ECO:0000313" key="2">
    <source>
        <dbReference type="EMBL" id="PKK61509.1"/>
    </source>
</evidence>
<comment type="caution">
    <text evidence="2">The sequence shown here is derived from an EMBL/GenBank/DDBJ whole genome shotgun (WGS) entry which is preliminary data.</text>
</comment>
<feature type="compositionally biased region" description="Basic residues" evidence="1">
    <location>
        <begin position="13"/>
        <end position="32"/>
    </location>
</feature>
<dbReference type="EMBL" id="LLXL01002196">
    <property type="protein sequence ID" value="PKK61509.1"/>
    <property type="molecule type" value="Genomic_DNA"/>
</dbReference>
<organism evidence="2 3">
    <name type="scientific">Rhizophagus irregularis</name>
    <dbReference type="NCBI Taxonomy" id="588596"/>
    <lineage>
        <taxon>Eukaryota</taxon>
        <taxon>Fungi</taxon>
        <taxon>Fungi incertae sedis</taxon>
        <taxon>Mucoromycota</taxon>
        <taxon>Glomeromycotina</taxon>
        <taxon>Glomeromycetes</taxon>
        <taxon>Glomerales</taxon>
        <taxon>Glomeraceae</taxon>
        <taxon>Rhizophagus</taxon>
    </lineage>
</organism>
<reference evidence="2 3" key="1">
    <citation type="submission" date="2016-04" db="EMBL/GenBank/DDBJ databases">
        <title>Genome analyses suggest a sexual origin of heterokaryosis in a supposedly ancient asexual fungus.</title>
        <authorList>
            <person name="Ropars J."/>
            <person name="Sedzielewska K."/>
            <person name="Noel J."/>
            <person name="Charron P."/>
            <person name="Farinelli L."/>
            <person name="Marton T."/>
            <person name="Kruger M."/>
            <person name="Pelin A."/>
            <person name="Brachmann A."/>
            <person name="Corradi N."/>
        </authorList>
    </citation>
    <scope>NUCLEOTIDE SEQUENCE [LARGE SCALE GENOMIC DNA]</scope>
    <source>
        <strain evidence="2 3">C2</strain>
    </source>
</reference>
<accession>A0A2N1MIS4</accession>
<proteinExistence type="predicted"/>
<dbReference type="AlphaFoldDB" id="A0A2N1MIS4"/>
<evidence type="ECO:0000256" key="1">
    <source>
        <dbReference type="SAM" id="MobiDB-lite"/>
    </source>
</evidence>
<protein>
    <submittedName>
        <fullName evidence="2">Uncharacterized protein</fullName>
    </submittedName>
</protein>
<gene>
    <name evidence="2" type="ORF">RhiirC2_791705</name>
</gene>
<dbReference type="Proteomes" id="UP000233469">
    <property type="component" value="Unassembled WGS sequence"/>
</dbReference>